<evidence type="ECO:0000313" key="3">
    <source>
        <dbReference type="Proteomes" id="UP000030832"/>
    </source>
</evidence>
<keyword evidence="3" id="KW-1185">Reference proteome</keyword>
<comment type="caution">
    <text evidence="2">The sequence shown here is derived from an EMBL/GenBank/DDBJ whole genome shotgun (WGS) entry which is preliminary data.</text>
</comment>
<evidence type="ECO:0000313" key="2">
    <source>
        <dbReference type="EMBL" id="KHF37796.1"/>
    </source>
</evidence>
<gene>
    <name evidence="2" type="ORF">LQ50_25360</name>
</gene>
<name>A0A0B0IDQ3_9BACI</name>
<feature type="transmembrane region" description="Helical" evidence="1">
    <location>
        <begin position="6"/>
        <end position="24"/>
    </location>
</feature>
<dbReference type="OrthoDB" id="2692225at2"/>
<keyword evidence="1" id="KW-1133">Transmembrane helix</keyword>
<evidence type="ECO:0000256" key="1">
    <source>
        <dbReference type="SAM" id="Phobius"/>
    </source>
</evidence>
<dbReference type="RefSeq" id="WP_034634151.1">
    <property type="nucleotide sequence ID" value="NZ_JRJU01000071.1"/>
</dbReference>
<dbReference type="Proteomes" id="UP000030832">
    <property type="component" value="Unassembled WGS sequence"/>
</dbReference>
<proteinExistence type="predicted"/>
<feature type="transmembrane region" description="Helical" evidence="1">
    <location>
        <begin position="29"/>
        <end position="50"/>
    </location>
</feature>
<keyword evidence="1" id="KW-0472">Membrane</keyword>
<accession>A0A0B0IDQ3</accession>
<dbReference type="EMBL" id="JRJU01000071">
    <property type="protein sequence ID" value="KHF37796.1"/>
    <property type="molecule type" value="Genomic_DNA"/>
</dbReference>
<feature type="transmembrane region" description="Helical" evidence="1">
    <location>
        <begin position="56"/>
        <end position="82"/>
    </location>
</feature>
<dbReference type="STRING" id="333138.LQ50_25360"/>
<reference evidence="2 3" key="1">
    <citation type="submission" date="2014-09" db="EMBL/GenBank/DDBJ databases">
        <title>Genome sequencing and annotation of Bacillus Okhensis strain Kh10-101T.</title>
        <authorList>
            <person name="Prakash J.S."/>
        </authorList>
    </citation>
    <scope>NUCLEOTIDE SEQUENCE [LARGE SCALE GENOMIC DNA]</scope>
    <source>
        <strain evidence="3">Kh10-101T</strain>
    </source>
</reference>
<organism evidence="2 3">
    <name type="scientific">Halalkalibacter okhensis</name>
    <dbReference type="NCBI Taxonomy" id="333138"/>
    <lineage>
        <taxon>Bacteria</taxon>
        <taxon>Bacillati</taxon>
        <taxon>Bacillota</taxon>
        <taxon>Bacilli</taxon>
        <taxon>Bacillales</taxon>
        <taxon>Bacillaceae</taxon>
        <taxon>Halalkalibacter</taxon>
    </lineage>
</organism>
<dbReference type="AlphaFoldDB" id="A0A0B0IDQ3"/>
<dbReference type="InterPro" id="IPR010001">
    <property type="entry name" value="BofA"/>
</dbReference>
<dbReference type="NCBIfam" id="TIGR02862">
    <property type="entry name" value="spore_BofA"/>
    <property type="match status" value="1"/>
</dbReference>
<sequence length="87" mass="9116">MDPIVLISILAGLVVILLVVGAPLKPVRFLGNVVVKVVIGALMLFFVNAFGSFVDFYIPINGITAAVSGLLGVPGVVLLIVIKQFIL</sequence>
<protein>
    <submittedName>
        <fullName evidence="2">Sigma-K factor-processing regulatory protein BofA</fullName>
    </submittedName>
</protein>
<keyword evidence="1" id="KW-0812">Transmembrane</keyword>
<dbReference type="eggNOG" id="ENOG50333K6">
    <property type="taxonomic scope" value="Bacteria"/>
</dbReference>
<dbReference type="Pfam" id="PF07441">
    <property type="entry name" value="BofA"/>
    <property type="match status" value="1"/>
</dbReference>